<gene>
    <name evidence="1" type="ORF">BC670_1231</name>
</gene>
<protein>
    <submittedName>
        <fullName evidence="1">Uncharacterized protein</fullName>
    </submittedName>
</protein>
<evidence type="ECO:0000313" key="2">
    <source>
        <dbReference type="Proteomes" id="UP000320773"/>
    </source>
</evidence>
<dbReference type="AlphaFoldDB" id="A0A543G2Q1"/>
<name>A0A543G2Q1_9FLAO</name>
<evidence type="ECO:0000313" key="1">
    <source>
        <dbReference type="EMBL" id="TQM40348.1"/>
    </source>
</evidence>
<reference evidence="1 2" key="1">
    <citation type="submission" date="2019-06" db="EMBL/GenBank/DDBJ databases">
        <title>Genomic Encyclopedia of Archaeal and Bacterial Type Strains, Phase II (KMG-II): from individual species to whole genera.</title>
        <authorList>
            <person name="Goeker M."/>
        </authorList>
    </citation>
    <scope>NUCLEOTIDE SEQUENCE [LARGE SCALE GENOMIC DNA]</scope>
    <source>
        <strain evidence="1 2">DSM 24789</strain>
    </source>
</reference>
<dbReference type="Proteomes" id="UP000320773">
    <property type="component" value="Unassembled WGS sequence"/>
</dbReference>
<sequence>MQGTDNNASLHEIVTIQANSSETINFSESGHYFTKTKAVISGKEAIYLKGQPFMVTNDDTGYSILTQLAENPTQNPDYQ</sequence>
<proteinExistence type="predicted"/>
<comment type="caution">
    <text evidence="1">The sequence shown here is derived from an EMBL/GenBank/DDBJ whole genome shotgun (WGS) entry which is preliminary data.</text>
</comment>
<accession>A0A543G2Q1</accession>
<dbReference type="EMBL" id="VFPJ01000001">
    <property type="protein sequence ID" value="TQM40348.1"/>
    <property type="molecule type" value="Genomic_DNA"/>
</dbReference>
<organism evidence="1 2">
    <name type="scientific">Flavobacterium branchiophilum</name>
    <dbReference type="NCBI Taxonomy" id="55197"/>
    <lineage>
        <taxon>Bacteria</taxon>
        <taxon>Pseudomonadati</taxon>
        <taxon>Bacteroidota</taxon>
        <taxon>Flavobacteriia</taxon>
        <taxon>Flavobacteriales</taxon>
        <taxon>Flavobacteriaceae</taxon>
        <taxon>Flavobacterium</taxon>
    </lineage>
</organism>